<evidence type="ECO:0000313" key="7">
    <source>
        <dbReference type="EMBL" id="MBK1789170.1"/>
    </source>
</evidence>
<dbReference type="Proteomes" id="UP000635245">
    <property type="component" value="Unassembled WGS sequence"/>
</dbReference>
<evidence type="ECO:0000256" key="2">
    <source>
        <dbReference type="ARBA" id="ARBA00023125"/>
    </source>
</evidence>
<dbReference type="AlphaFoldDB" id="A0A934QZM6"/>
<gene>
    <name evidence="7" type="ORF">JHE00_32970</name>
</gene>
<dbReference type="SUPFAM" id="SSF46785">
    <property type="entry name" value="Winged helix' DNA-binding domain"/>
    <property type="match status" value="1"/>
</dbReference>
<evidence type="ECO:0000256" key="1">
    <source>
        <dbReference type="ARBA" id="ARBA00023015"/>
    </source>
</evidence>
<dbReference type="GO" id="GO:0003700">
    <property type="term" value="F:DNA-binding transcription factor activity"/>
    <property type="evidence" value="ECO:0007669"/>
    <property type="project" value="TreeGrafter"/>
</dbReference>
<protein>
    <submittedName>
        <fullName evidence="7">IclR family transcriptional regulator</fullName>
    </submittedName>
</protein>
<evidence type="ECO:0000256" key="3">
    <source>
        <dbReference type="ARBA" id="ARBA00023163"/>
    </source>
</evidence>
<reference evidence="7" key="1">
    <citation type="submission" date="2020-12" db="EMBL/GenBank/DDBJ databases">
        <title>Prauserella sp. ASG 168, a novel actinomycete isolated from cave rock.</title>
        <authorList>
            <person name="Suriyachadkun C."/>
        </authorList>
    </citation>
    <scope>NUCLEOTIDE SEQUENCE</scope>
    <source>
        <strain evidence="7">ASG 168</strain>
    </source>
</reference>
<dbReference type="GO" id="GO:0003677">
    <property type="term" value="F:DNA binding"/>
    <property type="evidence" value="ECO:0007669"/>
    <property type="project" value="UniProtKB-KW"/>
</dbReference>
<comment type="caution">
    <text evidence="7">The sequence shown here is derived from an EMBL/GenBank/DDBJ whole genome shotgun (WGS) entry which is preliminary data.</text>
</comment>
<dbReference type="PROSITE" id="PS51077">
    <property type="entry name" value="HTH_ICLR"/>
    <property type="match status" value="1"/>
</dbReference>
<feature type="domain" description="IclR-ED" evidence="6">
    <location>
        <begin position="93"/>
        <end position="276"/>
    </location>
</feature>
<dbReference type="GO" id="GO:0045892">
    <property type="term" value="P:negative regulation of DNA-templated transcription"/>
    <property type="evidence" value="ECO:0007669"/>
    <property type="project" value="TreeGrafter"/>
</dbReference>
<feature type="domain" description="HTH iclR-type" evidence="5">
    <location>
        <begin position="30"/>
        <end position="92"/>
    </location>
</feature>
<dbReference type="Pfam" id="PF01614">
    <property type="entry name" value="IclR_C"/>
    <property type="match status" value="1"/>
</dbReference>
<dbReference type="InterPro" id="IPR005471">
    <property type="entry name" value="Tscrpt_reg_IclR_N"/>
</dbReference>
<keyword evidence="8" id="KW-1185">Reference proteome</keyword>
<evidence type="ECO:0000256" key="4">
    <source>
        <dbReference type="SAM" id="MobiDB-lite"/>
    </source>
</evidence>
<dbReference type="InterPro" id="IPR036388">
    <property type="entry name" value="WH-like_DNA-bd_sf"/>
</dbReference>
<accession>A0A934QZM6</accession>
<dbReference type="PANTHER" id="PTHR30136:SF24">
    <property type="entry name" value="HTH-TYPE TRANSCRIPTIONAL REPRESSOR ALLR"/>
    <property type="match status" value="1"/>
</dbReference>
<dbReference type="InterPro" id="IPR036390">
    <property type="entry name" value="WH_DNA-bd_sf"/>
</dbReference>
<dbReference type="SMART" id="SM00346">
    <property type="entry name" value="HTH_ICLR"/>
    <property type="match status" value="1"/>
</dbReference>
<evidence type="ECO:0000313" key="8">
    <source>
        <dbReference type="Proteomes" id="UP000635245"/>
    </source>
</evidence>
<sequence length="309" mass="32375">MNKPVTGRMGRTMVTESTASEGRTADRRLVGALLHGLVVLDMFRRDRPTVGIGEMARHLGVHKSSASRIAATLAHAGFLEPGDTVGTYRLGGKLAALGTLASQDLDLERVVVPHLARLTWQTGETGHMAVLEGGNARTVSVTDGWHTVRMHSWAGKIAPAYVSSMGKALLAGLDPAELDGLYSGGELEARTERTVRSVDALVADLTRLRADGFGLDDEELEEGLRCVSAPIVGPEGTVVASISVSGPVQRLSLERVPAIAGHVRCAAAAASRALGGPPVPAGWASVDDVSPEALPWVETVRPEDLPAPA</sequence>
<feature type="region of interest" description="Disordered" evidence="4">
    <location>
        <begin position="1"/>
        <end position="21"/>
    </location>
</feature>
<dbReference type="RefSeq" id="WP_200325847.1">
    <property type="nucleotide sequence ID" value="NZ_JAENJH010000014.1"/>
</dbReference>
<dbReference type="PROSITE" id="PS51078">
    <property type="entry name" value="ICLR_ED"/>
    <property type="match status" value="1"/>
</dbReference>
<evidence type="ECO:0000259" key="5">
    <source>
        <dbReference type="PROSITE" id="PS51077"/>
    </source>
</evidence>
<dbReference type="InterPro" id="IPR014757">
    <property type="entry name" value="Tscrpt_reg_IclR_C"/>
</dbReference>
<dbReference type="InterPro" id="IPR050707">
    <property type="entry name" value="HTH_MetabolicPath_Reg"/>
</dbReference>
<dbReference type="InterPro" id="IPR029016">
    <property type="entry name" value="GAF-like_dom_sf"/>
</dbReference>
<organism evidence="7 8">
    <name type="scientific">Prauserella cavernicola</name>
    <dbReference type="NCBI Taxonomy" id="2800127"/>
    <lineage>
        <taxon>Bacteria</taxon>
        <taxon>Bacillati</taxon>
        <taxon>Actinomycetota</taxon>
        <taxon>Actinomycetes</taxon>
        <taxon>Pseudonocardiales</taxon>
        <taxon>Pseudonocardiaceae</taxon>
        <taxon>Prauserella</taxon>
    </lineage>
</organism>
<keyword evidence="2" id="KW-0238">DNA-binding</keyword>
<name>A0A934QZM6_9PSEU</name>
<dbReference type="Gene3D" id="3.30.450.40">
    <property type="match status" value="1"/>
</dbReference>
<evidence type="ECO:0000259" key="6">
    <source>
        <dbReference type="PROSITE" id="PS51078"/>
    </source>
</evidence>
<keyword evidence="1" id="KW-0805">Transcription regulation</keyword>
<dbReference type="Gene3D" id="1.10.10.10">
    <property type="entry name" value="Winged helix-like DNA-binding domain superfamily/Winged helix DNA-binding domain"/>
    <property type="match status" value="1"/>
</dbReference>
<proteinExistence type="predicted"/>
<dbReference type="PANTHER" id="PTHR30136">
    <property type="entry name" value="HELIX-TURN-HELIX TRANSCRIPTIONAL REGULATOR, ICLR FAMILY"/>
    <property type="match status" value="1"/>
</dbReference>
<dbReference type="Pfam" id="PF09339">
    <property type="entry name" value="HTH_IclR"/>
    <property type="match status" value="1"/>
</dbReference>
<dbReference type="EMBL" id="JAENJH010000014">
    <property type="protein sequence ID" value="MBK1789170.1"/>
    <property type="molecule type" value="Genomic_DNA"/>
</dbReference>
<dbReference type="SUPFAM" id="SSF55781">
    <property type="entry name" value="GAF domain-like"/>
    <property type="match status" value="1"/>
</dbReference>
<keyword evidence="3" id="KW-0804">Transcription</keyword>